<keyword evidence="1" id="KW-0812">Transmembrane</keyword>
<dbReference type="Pfam" id="PF06123">
    <property type="entry name" value="CreD"/>
    <property type="match status" value="1"/>
</dbReference>
<gene>
    <name evidence="2" type="ORF">A4W93_29185</name>
</gene>
<sequence length="464" mass="49427">MKPSSTVLKVLTVIAIVGVLMIALMRIGSLVDERRGRAAEAARSIEESQAGSQALLGPALQQVCHETWQETERKNNTVVTTTQRRSITIRSTPDLLSIKGDVAMEPRYRGLFKVNSYQAGTTLSATWSPMQPPTAEHAGGRVTCEAPVIAVALTDSRGLRDVAIRVNGQPLAVTPGTPFDKQPKGFQAVVTDREAGNTEPLSAEVTLQLVGTGGLAIAPVGDRNVVDLKSDWPHPSFGGRFLPMKREVRENGFDASWTISSLASTAGRDFLGGAPLCAGVSAVGEPDDPREYVASSAGSPCIETFGIAFIDPVNPYSLTDRALKYGLLFIALSFVAVGMVEVLQRLRVHPVQYLLVGSALAVFFLLLLSLSEHLAFGVSYAIASAACVTLLAYYARHILGGWRAGLAFGAGIAGLYGALFLLLQMEQTAMVLGAVLLFLVLAAVMVATRRIDWYGLTRSTATPA</sequence>
<protein>
    <recommendedName>
        <fullName evidence="4">Cell envelope integrity protein CreD</fullName>
    </recommendedName>
</protein>
<keyword evidence="3" id="KW-1185">Reference proteome</keyword>
<dbReference type="PIRSF" id="PIRSF004548">
    <property type="entry name" value="CreD"/>
    <property type="match status" value="1"/>
</dbReference>
<feature type="transmembrane region" description="Helical" evidence="1">
    <location>
        <begin position="429"/>
        <end position="448"/>
    </location>
</feature>
<feature type="transmembrane region" description="Helical" evidence="1">
    <location>
        <begin position="406"/>
        <end position="423"/>
    </location>
</feature>
<evidence type="ECO:0000313" key="3">
    <source>
        <dbReference type="Proteomes" id="UP000193427"/>
    </source>
</evidence>
<dbReference type="AlphaFoldDB" id="A0A1W6LHF1"/>
<feature type="transmembrane region" description="Helical" evidence="1">
    <location>
        <begin position="322"/>
        <end position="343"/>
    </location>
</feature>
<feature type="transmembrane region" description="Helical" evidence="1">
    <location>
        <begin position="374"/>
        <end position="394"/>
    </location>
</feature>
<dbReference type="KEGG" id="rgu:A4W93_29185"/>
<dbReference type="Proteomes" id="UP000193427">
    <property type="component" value="Chromosome"/>
</dbReference>
<keyword evidence="1" id="KW-0472">Membrane</keyword>
<feature type="transmembrane region" description="Helical" evidence="1">
    <location>
        <begin position="350"/>
        <end position="368"/>
    </location>
</feature>
<dbReference type="PANTHER" id="PTHR30092">
    <property type="entry name" value="INNER MEMBRANE PROTEIN CRED"/>
    <property type="match status" value="1"/>
</dbReference>
<dbReference type="NCBIfam" id="NF008712">
    <property type="entry name" value="PRK11715.1-1"/>
    <property type="match status" value="1"/>
</dbReference>
<dbReference type="STRING" id="946333.A4W93_29185"/>
<organism evidence="2 3">
    <name type="scientific">Piscinibacter gummiphilus</name>
    <dbReference type="NCBI Taxonomy" id="946333"/>
    <lineage>
        <taxon>Bacteria</taxon>
        <taxon>Pseudomonadati</taxon>
        <taxon>Pseudomonadota</taxon>
        <taxon>Betaproteobacteria</taxon>
        <taxon>Burkholderiales</taxon>
        <taxon>Sphaerotilaceae</taxon>
        <taxon>Piscinibacter</taxon>
    </lineage>
</organism>
<evidence type="ECO:0000313" key="2">
    <source>
        <dbReference type="EMBL" id="ARN23646.1"/>
    </source>
</evidence>
<dbReference type="PANTHER" id="PTHR30092:SF0">
    <property type="entry name" value="INNER MEMBRANE PROTEIN CRED"/>
    <property type="match status" value="1"/>
</dbReference>
<reference evidence="2 3" key="1">
    <citation type="submission" date="2016-04" db="EMBL/GenBank/DDBJ databases">
        <title>Complete genome sequence of natural rubber-degrading, novel Gram-negative bacterium, Rhizobacter gummiphilus strain NS21.</title>
        <authorList>
            <person name="Tabata M."/>
            <person name="Kasai D."/>
            <person name="Fukuda M."/>
        </authorList>
    </citation>
    <scope>NUCLEOTIDE SEQUENCE [LARGE SCALE GENOMIC DNA]</scope>
    <source>
        <strain evidence="2 3">NS21</strain>
    </source>
</reference>
<proteinExistence type="predicted"/>
<feature type="transmembrane region" description="Helical" evidence="1">
    <location>
        <begin position="7"/>
        <end position="27"/>
    </location>
</feature>
<dbReference type="GO" id="GO:0005886">
    <property type="term" value="C:plasma membrane"/>
    <property type="evidence" value="ECO:0007669"/>
    <property type="project" value="TreeGrafter"/>
</dbReference>
<evidence type="ECO:0008006" key="4">
    <source>
        <dbReference type="Google" id="ProtNLM"/>
    </source>
</evidence>
<dbReference type="InterPro" id="IPR010364">
    <property type="entry name" value="Uncharacterised_IM_CreD"/>
</dbReference>
<keyword evidence="1" id="KW-1133">Transmembrane helix</keyword>
<dbReference type="OrthoDB" id="9791851at2"/>
<accession>A0A1W6LHF1</accession>
<name>A0A1W6LHF1_9BURK</name>
<dbReference type="RefSeq" id="WP_085753974.1">
    <property type="nucleotide sequence ID" value="NZ_BSPR01000022.1"/>
</dbReference>
<evidence type="ECO:0000256" key="1">
    <source>
        <dbReference type="SAM" id="Phobius"/>
    </source>
</evidence>
<dbReference type="EMBL" id="CP015118">
    <property type="protein sequence ID" value="ARN23646.1"/>
    <property type="molecule type" value="Genomic_DNA"/>
</dbReference>